<protein>
    <submittedName>
        <fullName evidence="1">L-ascorbate oxidase</fullName>
    </submittedName>
</protein>
<dbReference type="EMBL" id="CP039355">
    <property type="protein sequence ID" value="QCE14303.1"/>
    <property type="molecule type" value="Genomic_DNA"/>
</dbReference>
<keyword evidence="2" id="KW-1185">Reference proteome</keyword>
<reference evidence="1 2" key="1">
    <citation type="submission" date="2019-04" db="EMBL/GenBank/DDBJ databases">
        <title>An improved genome assembly and genetic linkage map for asparagus bean, Vigna unguiculata ssp. sesquipedialis.</title>
        <authorList>
            <person name="Xia Q."/>
            <person name="Zhang R."/>
            <person name="Dong Y."/>
        </authorList>
    </citation>
    <scope>NUCLEOTIDE SEQUENCE [LARGE SCALE GENOMIC DNA]</scope>
    <source>
        <tissue evidence="1">Leaf</tissue>
    </source>
</reference>
<organism evidence="1 2">
    <name type="scientific">Vigna unguiculata</name>
    <name type="common">Cowpea</name>
    <dbReference type="NCBI Taxonomy" id="3917"/>
    <lineage>
        <taxon>Eukaryota</taxon>
        <taxon>Viridiplantae</taxon>
        <taxon>Streptophyta</taxon>
        <taxon>Embryophyta</taxon>
        <taxon>Tracheophyta</taxon>
        <taxon>Spermatophyta</taxon>
        <taxon>Magnoliopsida</taxon>
        <taxon>eudicotyledons</taxon>
        <taxon>Gunneridae</taxon>
        <taxon>Pentapetalae</taxon>
        <taxon>rosids</taxon>
        <taxon>fabids</taxon>
        <taxon>Fabales</taxon>
        <taxon>Fabaceae</taxon>
        <taxon>Papilionoideae</taxon>
        <taxon>50 kb inversion clade</taxon>
        <taxon>NPAAA clade</taxon>
        <taxon>indigoferoid/millettioid clade</taxon>
        <taxon>Phaseoleae</taxon>
        <taxon>Vigna</taxon>
    </lineage>
</organism>
<accession>A0A4D6NKI6</accession>
<proteinExistence type="predicted"/>
<dbReference type="SUPFAM" id="SSF49503">
    <property type="entry name" value="Cupredoxins"/>
    <property type="match status" value="2"/>
</dbReference>
<name>A0A4D6NKI6_VIGUN</name>
<sequence length="299" mass="34607">MKLDRHLNQFRSFRWNLTASTARPNPQGSYHYGHINITRTLKFVNTVSRDNDKLRYAINGVSHVERETPLKLAEYFSIGDKVFKYDTIPDEPPANLGTAVTLAPNVVKFEYRTFIEIIFENHEKSGVVDVLNEPKPYGKCRNFRRFSRVHSFECDNYYSSHRCRRNCMFRSFRWNLTASTARPNPQGSYHYGHINITRTLKFVNTVSRDNDKLRYAINGVSHVERETPLKLAEYFSIGDKVFKYDTIPDEPPANLGTAVTLAPNVVKFEYRTFIEIIFENHEKSGVVDVLNGVGAFHLN</sequence>
<evidence type="ECO:0000313" key="1">
    <source>
        <dbReference type="EMBL" id="QCE14303.1"/>
    </source>
</evidence>
<gene>
    <name evidence="1" type="ORF">DEO72_LG11g1302</name>
</gene>
<evidence type="ECO:0000313" key="2">
    <source>
        <dbReference type="Proteomes" id="UP000501690"/>
    </source>
</evidence>
<dbReference type="AlphaFoldDB" id="A0A4D6NKI6"/>
<dbReference type="Proteomes" id="UP000501690">
    <property type="component" value="Linkage Group LG11"/>
</dbReference>
<dbReference type="InterPro" id="IPR008972">
    <property type="entry name" value="Cupredoxin"/>
</dbReference>
<dbReference type="Gene3D" id="2.60.40.420">
    <property type="entry name" value="Cupredoxins - blue copper proteins"/>
    <property type="match status" value="2"/>
</dbReference>